<dbReference type="InterPro" id="IPR043519">
    <property type="entry name" value="NT_sf"/>
</dbReference>
<evidence type="ECO:0000256" key="3">
    <source>
        <dbReference type="ARBA" id="ARBA00004123"/>
    </source>
</evidence>
<evidence type="ECO:0000256" key="8">
    <source>
        <dbReference type="ARBA" id="ARBA00022723"/>
    </source>
</evidence>
<dbReference type="GO" id="GO:0003723">
    <property type="term" value="F:RNA binding"/>
    <property type="evidence" value="ECO:0007669"/>
    <property type="project" value="InterPro"/>
</dbReference>
<keyword evidence="8" id="KW-0479">Metal-binding</keyword>
<reference evidence="15 16" key="1">
    <citation type="submission" date="2024-02" db="EMBL/GenBank/DDBJ databases">
        <title>High-quality chromosome-scale genome assembly of Pensacola bahiagrass (Paspalum notatum Flugge var. saurae).</title>
        <authorList>
            <person name="Vega J.M."/>
            <person name="Podio M."/>
            <person name="Orjuela J."/>
            <person name="Siena L.A."/>
            <person name="Pessino S.C."/>
            <person name="Combes M.C."/>
            <person name="Mariac C."/>
            <person name="Albertini E."/>
            <person name="Pupilli F."/>
            <person name="Ortiz J.P.A."/>
            <person name="Leblanc O."/>
        </authorList>
    </citation>
    <scope>NUCLEOTIDE SEQUENCE [LARGE SCALE GENOMIC DNA]</scope>
    <source>
        <strain evidence="15">R1</strain>
        <tissue evidence="15">Leaf</tissue>
    </source>
</reference>
<keyword evidence="10" id="KW-0067">ATP-binding</keyword>
<evidence type="ECO:0000313" key="15">
    <source>
        <dbReference type="EMBL" id="WVZ62629.1"/>
    </source>
</evidence>
<dbReference type="SUPFAM" id="SSF81301">
    <property type="entry name" value="Nucleotidyltransferase"/>
    <property type="match status" value="1"/>
</dbReference>
<comment type="cofactor">
    <cofactor evidence="1">
        <name>Mn(2+)</name>
        <dbReference type="ChEBI" id="CHEBI:29035"/>
    </cofactor>
</comment>
<comment type="similarity">
    <text evidence="4">Belongs to the poly(A) polymerase family.</text>
</comment>
<feature type="domain" description="Poly(A) polymerase nucleotidyltransferase" evidence="14">
    <location>
        <begin position="120"/>
        <end position="291"/>
    </location>
</feature>
<dbReference type="InterPro" id="IPR007012">
    <property type="entry name" value="PolA_pol_cen_dom"/>
</dbReference>
<dbReference type="FunFam" id="3.30.70.590:FF:000005">
    <property type="entry name" value="Nuclear poly(A) polymerase 3"/>
    <property type="match status" value="1"/>
</dbReference>
<dbReference type="GO" id="GO:0031123">
    <property type="term" value="P:RNA 3'-end processing"/>
    <property type="evidence" value="ECO:0007669"/>
    <property type="project" value="InterPro"/>
</dbReference>
<protein>
    <recommendedName>
        <fullName evidence="5">polynucleotide adenylyltransferase</fullName>
        <ecNumber evidence="5">2.7.7.19</ecNumber>
    </recommendedName>
</protein>
<dbReference type="SUPFAM" id="SSF55003">
    <property type="entry name" value="PAP/Archaeal CCA-adding enzyme, C-terminal domain"/>
    <property type="match status" value="1"/>
</dbReference>
<dbReference type="SUPFAM" id="SSF81631">
    <property type="entry name" value="PAP/OAS1 substrate-binding domain"/>
    <property type="match status" value="1"/>
</dbReference>
<evidence type="ECO:0000256" key="10">
    <source>
        <dbReference type="ARBA" id="ARBA00022840"/>
    </source>
</evidence>
<evidence type="ECO:0000259" key="13">
    <source>
        <dbReference type="Pfam" id="PF04928"/>
    </source>
</evidence>
<feature type="domain" description="Poly(A) polymerase central" evidence="13">
    <location>
        <begin position="297"/>
        <end position="429"/>
    </location>
</feature>
<dbReference type="PANTHER" id="PTHR10682:SF33">
    <property type="entry name" value="NUCLEAR POLY(A) POLYMERASE 3"/>
    <property type="match status" value="1"/>
</dbReference>
<keyword evidence="9" id="KW-0547">Nucleotide-binding</keyword>
<evidence type="ECO:0000256" key="6">
    <source>
        <dbReference type="ARBA" id="ARBA00022664"/>
    </source>
</evidence>
<keyword evidence="12" id="KW-0539">Nucleus</keyword>
<evidence type="ECO:0000259" key="14">
    <source>
        <dbReference type="Pfam" id="PF20750"/>
    </source>
</evidence>
<evidence type="ECO:0000256" key="5">
    <source>
        <dbReference type="ARBA" id="ARBA00012388"/>
    </source>
</evidence>
<dbReference type="Pfam" id="PF04928">
    <property type="entry name" value="PAP_central"/>
    <property type="match status" value="1"/>
</dbReference>
<comment type="subcellular location">
    <subcellularLocation>
        <location evidence="3">Nucleus</location>
    </subcellularLocation>
</comment>
<dbReference type="AlphaFoldDB" id="A0AAQ3SY37"/>
<dbReference type="GO" id="GO:0046872">
    <property type="term" value="F:metal ion binding"/>
    <property type="evidence" value="ECO:0007669"/>
    <property type="project" value="UniProtKB-KW"/>
</dbReference>
<keyword evidence="6" id="KW-0507">mRNA processing</keyword>
<dbReference type="InterPro" id="IPR011068">
    <property type="entry name" value="NuclTrfase_I-like_C"/>
</dbReference>
<sequence length="567" mass="64477">MAWRWRRGPDLPPSVVVTPRRQPDQPNAAADLLLVLYNRRLALLAPFLPRKKGAAEISGCPTSTSAAAHPSPACPVRCRARYLVAFFPGNAACGCGPLLPPAFQSPKPYRSCYRRLLRVDDRRSSALVQFLKDEGAVPSPEDEKKREHVIRELKKIVVHWAKVVACEQNVPQRLATATVLTYGSYTLGVHGPESDIDALCVGPCIATLQYHFFVVLRQILEGRPEVSEVQAVEGAKVPLMRFRFAGIAVDFTYSQLPAINTFSIQSLRKIDERSWSSLSGVCINEKIVQLVPNAEKFQVLLRCIKLWARKRGLRCHHLGFFAGIHLAILAAYVCRRWPNASVNGLFTMFFQTSAHWSWQVPVTLHDEPTACLHPEGRLMPIVMPCTPPEFCMSNVTKGTFKKIREELTRGYALTRDPLRHDFEWTWLFEPFPYANKYQQFLRIYLCAPTAAELRDWAGWVKSRSRFLILKLERDGINCDPCPFEEVDHTFKEPNMIFYWDLIPETVIHVDTTLLKEDFMKNITNDVYGKVKCTHSDVTISVVGLPQFPKSMCSHSAHLQYMEHRMLG</sequence>
<gene>
    <name evidence="15" type="ORF">U9M48_012350</name>
</gene>
<dbReference type="PANTHER" id="PTHR10682">
    <property type="entry name" value="POLY A POLYMERASE"/>
    <property type="match status" value="1"/>
</dbReference>
<evidence type="ECO:0000313" key="16">
    <source>
        <dbReference type="Proteomes" id="UP001341281"/>
    </source>
</evidence>
<organism evidence="15 16">
    <name type="scientific">Paspalum notatum var. saurae</name>
    <dbReference type="NCBI Taxonomy" id="547442"/>
    <lineage>
        <taxon>Eukaryota</taxon>
        <taxon>Viridiplantae</taxon>
        <taxon>Streptophyta</taxon>
        <taxon>Embryophyta</taxon>
        <taxon>Tracheophyta</taxon>
        <taxon>Spermatophyta</taxon>
        <taxon>Magnoliopsida</taxon>
        <taxon>Liliopsida</taxon>
        <taxon>Poales</taxon>
        <taxon>Poaceae</taxon>
        <taxon>PACMAD clade</taxon>
        <taxon>Panicoideae</taxon>
        <taxon>Andropogonodae</taxon>
        <taxon>Paspaleae</taxon>
        <taxon>Paspalinae</taxon>
        <taxon>Paspalum</taxon>
    </lineage>
</organism>
<dbReference type="FunFam" id="1.10.1410.10:FF:000019">
    <property type="entry name" value="Nuclear poly(A) polymerase 3"/>
    <property type="match status" value="1"/>
</dbReference>
<evidence type="ECO:0000256" key="12">
    <source>
        <dbReference type="ARBA" id="ARBA00023242"/>
    </source>
</evidence>
<dbReference type="Pfam" id="PF20750">
    <property type="entry name" value="PAP_NTPase"/>
    <property type="match status" value="1"/>
</dbReference>
<keyword evidence="7" id="KW-0808">Transferase</keyword>
<dbReference type="Gene3D" id="1.10.1410.10">
    <property type="match status" value="1"/>
</dbReference>
<dbReference type="GO" id="GO:0006397">
    <property type="term" value="P:mRNA processing"/>
    <property type="evidence" value="ECO:0007669"/>
    <property type="project" value="UniProtKB-KW"/>
</dbReference>
<proteinExistence type="inferred from homology"/>
<evidence type="ECO:0000256" key="9">
    <source>
        <dbReference type="ARBA" id="ARBA00022741"/>
    </source>
</evidence>
<dbReference type="GO" id="GO:0005524">
    <property type="term" value="F:ATP binding"/>
    <property type="evidence" value="ECO:0007669"/>
    <property type="project" value="UniProtKB-KW"/>
</dbReference>
<evidence type="ECO:0000256" key="1">
    <source>
        <dbReference type="ARBA" id="ARBA00001936"/>
    </source>
</evidence>
<evidence type="ECO:0000256" key="4">
    <source>
        <dbReference type="ARBA" id="ARBA00010912"/>
    </source>
</evidence>
<evidence type="ECO:0000256" key="11">
    <source>
        <dbReference type="ARBA" id="ARBA00022842"/>
    </source>
</evidence>
<keyword evidence="16" id="KW-1185">Reference proteome</keyword>
<dbReference type="Proteomes" id="UP001341281">
    <property type="component" value="Chromosome 03"/>
</dbReference>
<keyword evidence="11" id="KW-0460">Magnesium</keyword>
<name>A0AAQ3SY37_PASNO</name>
<dbReference type="GO" id="GO:0005634">
    <property type="term" value="C:nucleus"/>
    <property type="evidence" value="ECO:0007669"/>
    <property type="project" value="UniProtKB-SubCell"/>
</dbReference>
<accession>A0AAQ3SY37</accession>
<dbReference type="GO" id="GO:1990817">
    <property type="term" value="F:poly(A) RNA polymerase activity"/>
    <property type="evidence" value="ECO:0007669"/>
    <property type="project" value="UniProtKB-EC"/>
</dbReference>
<dbReference type="EC" id="2.7.7.19" evidence="5"/>
<evidence type="ECO:0000256" key="2">
    <source>
        <dbReference type="ARBA" id="ARBA00001946"/>
    </source>
</evidence>
<evidence type="ECO:0000256" key="7">
    <source>
        <dbReference type="ARBA" id="ARBA00022679"/>
    </source>
</evidence>
<dbReference type="CDD" id="cd05402">
    <property type="entry name" value="NT_PAP_TUTase"/>
    <property type="match status" value="1"/>
</dbReference>
<dbReference type="InterPro" id="IPR048840">
    <property type="entry name" value="PolA_pol_NTPase"/>
</dbReference>
<dbReference type="Gene3D" id="3.30.460.10">
    <property type="entry name" value="Beta Polymerase, domain 2"/>
    <property type="match status" value="1"/>
</dbReference>
<dbReference type="EMBL" id="CP144747">
    <property type="protein sequence ID" value="WVZ62629.1"/>
    <property type="molecule type" value="Genomic_DNA"/>
</dbReference>
<comment type="cofactor">
    <cofactor evidence="2">
        <name>Mg(2+)</name>
        <dbReference type="ChEBI" id="CHEBI:18420"/>
    </cofactor>
</comment>
<dbReference type="Gene3D" id="3.30.70.590">
    <property type="entry name" value="Poly(A) polymerase predicted RNA binding domain"/>
    <property type="match status" value="1"/>
</dbReference>